<evidence type="ECO:0000313" key="2">
    <source>
        <dbReference type="Proteomes" id="UP001057381"/>
    </source>
</evidence>
<organism evidence="1 2">
    <name type="scientific">Macrococcus equipercicus</name>
    <dbReference type="NCBI Taxonomy" id="69967"/>
    <lineage>
        <taxon>Bacteria</taxon>
        <taxon>Bacillati</taxon>
        <taxon>Bacillota</taxon>
        <taxon>Bacilli</taxon>
        <taxon>Bacillales</taxon>
        <taxon>Staphylococcaceae</taxon>
        <taxon>Macrococcus</taxon>
    </lineage>
</organism>
<dbReference type="AlphaFoldDB" id="A0A9Q9BLD7"/>
<dbReference type="Proteomes" id="UP001057381">
    <property type="component" value="Chromosome"/>
</dbReference>
<dbReference type="RefSeq" id="WP_254249729.1">
    <property type="nucleotide sequence ID" value="NZ_CP073809.1"/>
</dbReference>
<gene>
    <name evidence="1" type="ORF">KFV11_08560</name>
</gene>
<accession>A0A9Q9BLD7</accession>
<sequence length="53" mass="6235">MTHKVYSGIYKKANIRVYGRHTVVNGRHYIRVEAGLMYPVERESIREEKGKVD</sequence>
<evidence type="ECO:0000313" key="1">
    <source>
        <dbReference type="EMBL" id="UTH13310.1"/>
    </source>
</evidence>
<protein>
    <submittedName>
        <fullName evidence="1">Uncharacterized protein</fullName>
    </submittedName>
</protein>
<reference evidence="1" key="1">
    <citation type="submission" date="2021-04" db="EMBL/GenBank/DDBJ databases">
        <title>Complete Genome Sequences of Macrococcus spp. from dog and cattle.</title>
        <authorList>
            <person name="Schwendener S."/>
            <person name="Perreten V."/>
        </authorList>
    </citation>
    <scope>NUCLEOTIDE SEQUENCE</scope>
    <source>
        <strain evidence="1">Epi0143-OL</strain>
    </source>
</reference>
<dbReference type="KEGG" id="mequ:KFV11_08560"/>
<proteinExistence type="predicted"/>
<name>A0A9Q9BLD7_9STAP</name>
<dbReference type="EMBL" id="CP073809">
    <property type="protein sequence ID" value="UTH13310.1"/>
    <property type="molecule type" value="Genomic_DNA"/>
</dbReference>